<accession>A0A2T7A5V3</accession>
<dbReference type="Proteomes" id="UP000244722">
    <property type="component" value="Unassembled WGS sequence"/>
</dbReference>
<dbReference type="PANTHER" id="PTHR35186:SF4">
    <property type="entry name" value="PRION-INHIBITION AND PROPAGATION HELO DOMAIN-CONTAINING PROTEIN"/>
    <property type="match status" value="1"/>
</dbReference>
<proteinExistence type="predicted"/>
<name>A0A2T7A5V3_TUBBO</name>
<evidence type="ECO:0000313" key="1">
    <source>
        <dbReference type="EMBL" id="PUU83114.1"/>
    </source>
</evidence>
<sequence>MDIAGIVLGAVGLAGPSHDLYKRCSQLVSEISKGESNFNLYSDKITIQKGLHTDIWRAALSLVKVDKDIATIMLEDEDHPVWTDPDFLKLITVTLGEHFTAGMKVTKITLKEIESVLSKAKSEKEENISESSSFKKSKTTADKGLRILTWGFKGKKDLLRLLKRLREENMDLYHICRQREEAKRASGTATEEGEDSAYRDPVLARLFAIRDMSKILYDSLKSMSSCSCHHVYLQLGHGAAGSDALGARSGAEFVLPIWSGSRHQPAIVGRIGFPLVIASMGERDWDIHIIIESKLVIKEANRSFVSLTIKRSLLHLLGRLLQCLRA</sequence>
<reference evidence="1 2" key="1">
    <citation type="submission" date="2017-04" db="EMBL/GenBank/DDBJ databases">
        <title>Draft genome sequence of Tuber borchii Vittad., a whitish edible truffle.</title>
        <authorList>
            <consortium name="DOE Joint Genome Institute"/>
            <person name="Murat C."/>
            <person name="Kuo A."/>
            <person name="Barry K.W."/>
            <person name="Clum A."/>
            <person name="Dockter R.B."/>
            <person name="Fauchery L."/>
            <person name="Iotti M."/>
            <person name="Kohler A."/>
            <person name="Labutti K."/>
            <person name="Lindquist E.A."/>
            <person name="Lipzen A."/>
            <person name="Ohm R.A."/>
            <person name="Wang M."/>
            <person name="Grigoriev I.V."/>
            <person name="Zambonelli A."/>
            <person name="Martin F.M."/>
        </authorList>
    </citation>
    <scope>NUCLEOTIDE SEQUENCE [LARGE SCALE GENOMIC DNA]</scope>
    <source>
        <strain evidence="1 2">Tbo3840</strain>
    </source>
</reference>
<dbReference type="STRING" id="42251.A0A2T7A5V3"/>
<dbReference type="EMBL" id="NESQ01000017">
    <property type="protein sequence ID" value="PUU83114.1"/>
    <property type="molecule type" value="Genomic_DNA"/>
</dbReference>
<comment type="caution">
    <text evidence="1">The sequence shown here is derived from an EMBL/GenBank/DDBJ whole genome shotgun (WGS) entry which is preliminary data.</text>
</comment>
<evidence type="ECO:0000313" key="2">
    <source>
        <dbReference type="Proteomes" id="UP000244722"/>
    </source>
</evidence>
<dbReference type="PANTHER" id="PTHR35186">
    <property type="entry name" value="ANK_REP_REGION DOMAIN-CONTAINING PROTEIN"/>
    <property type="match status" value="1"/>
</dbReference>
<keyword evidence="2" id="KW-1185">Reference proteome</keyword>
<dbReference type="OrthoDB" id="5368595at2759"/>
<gene>
    <name evidence="1" type="ORF">B9Z19DRAFT_211745</name>
</gene>
<dbReference type="AlphaFoldDB" id="A0A2T7A5V3"/>
<protein>
    <submittedName>
        <fullName evidence="1">Uncharacterized protein</fullName>
    </submittedName>
</protein>
<organism evidence="1 2">
    <name type="scientific">Tuber borchii</name>
    <name type="common">White truffle</name>
    <dbReference type="NCBI Taxonomy" id="42251"/>
    <lineage>
        <taxon>Eukaryota</taxon>
        <taxon>Fungi</taxon>
        <taxon>Dikarya</taxon>
        <taxon>Ascomycota</taxon>
        <taxon>Pezizomycotina</taxon>
        <taxon>Pezizomycetes</taxon>
        <taxon>Pezizales</taxon>
        <taxon>Tuberaceae</taxon>
        <taxon>Tuber</taxon>
    </lineage>
</organism>